<evidence type="ECO:0000313" key="3">
    <source>
        <dbReference type="Proteomes" id="UP001602370"/>
    </source>
</evidence>
<gene>
    <name evidence="2" type="ORF">ACFY8C_13200</name>
</gene>
<evidence type="ECO:0000256" key="1">
    <source>
        <dbReference type="SAM" id="MobiDB-lite"/>
    </source>
</evidence>
<reference evidence="2 3" key="1">
    <citation type="submission" date="2024-10" db="EMBL/GenBank/DDBJ databases">
        <title>The Natural Products Discovery Center: Release of the First 8490 Sequenced Strains for Exploring Actinobacteria Biosynthetic Diversity.</title>
        <authorList>
            <person name="Kalkreuter E."/>
            <person name="Kautsar S.A."/>
            <person name="Yang D."/>
            <person name="Bader C.D."/>
            <person name="Teijaro C.N."/>
            <person name="Fluegel L."/>
            <person name="Davis C.M."/>
            <person name="Simpson J.R."/>
            <person name="Lauterbach L."/>
            <person name="Steele A.D."/>
            <person name="Gui C."/>
            <person name="Meng S."/>
            <person name="Li G."/>
            <person name="Viehrig K."/>
            <person name="Ye F."/>
            <person name="Su P."/>
            <person name="Kiefer A.F."/>
            <person name="Nichols A."/>
            <person name="Cepeda A.J."/>
            <person name="Yan W."/>
            <person name="Fan B."/>
            <person name="Jiang Y."/>
            <person name="Adhikari A."/>
            <person name="Zheng C.-J."/>
            <person name="Schuster L."/>
            <person name="Cowan T.M."/>
            <person name="Smanski M.J."/>
            <person name="Chevrette M.G."/>
            <person name="De Carvalho L.P.S."/>
            <person name="Shen B."/>
        </authorList>
    </citation>
    <scope>NUCLEOTIDE SEQUENCE [LARGE SCALE GENOMIC DNA]</scope>
    <source>
        <strain evidence="2 3">NPDC012605</strain>
    </source>
</reference>
<organism evidence="2 3">
    <name type="scientific">Streptomyces flavochromogenes</name>
    <dbReference type="NCBI Taxonomy" id="68199"/>
    <lineage>
        <taxon>Bacteria</taxon>
        <taxon>Bacillati</taxon>
        <taxon>Actinomycetota</taxon>
        <taxon>Actinomycetes</taxon>
        <taxon>Kitasatosporales</taxon>
        <taxon>Streptomycetaceae</taxon>
        <taxon>Streptomyces</taxon>
    </lineage>
</organism>
<protein>
    <submittedName>
        <fullName evidence="2">Uncharacterized protein</fullName>
    </submittedName>
</protein>
<keyword evidence="3" id="KW-1185">Reference proteome</keyword>
<evidence type="ECO:0000313" key="2">
    <source>
        <dbReference type="EMBL" id="MFF5919297.1"/>
    </source>
</evidence>
<accession>A0ABW6XP87</accession>
<dbReference type="RefSeq" id="WP_388306938.1">
    <property type="nucleotide sequence ID" value="NZ_JBIBDZ010000003.1"/>
</dbReference>
<proteinExistence type="predicted"/>
<feature type="region of interest" description="Disordered" evidence="1">
    <location>
        <begin position="1"/>
        <end position="20"/>
    </location>
</feature>
<dbReference type="EMBL" id="JBIBDZ010000003">
    <property type="protein sequence ID" value="MFF5919297.1"/>
    <property type="molecule type" value="Genomic_DNA"/>
</dbReference>
<sequence length="42" mass="4097">MRTLPTAREAPAVAAPPRNAVGLGLGDADAAAAVKAAAARKK</sequence>
<dbReference type="Proteomes" id="UP001602370">
    <property type="component" value="Unassembled WGS sequence"/>
</dbReference>
<name>A0ABW6XP87_9ACTN</name>
<comment type="caution">
    <text evidence="2">The sequence shown here is derived from an EMBL/GenBank/DDBJ whole genome shotgun (WGS) entry which is preliminary data.</text>
</comment>